<protein>
    <submittedName>
        <fullName evidence="2">Uncharacterized protein</fullName>
    </submittedName>
</protein>
<gene>
    <name evidence="2" type="ORF">Harman_09050</name>
</gene>
<dbReference type="EMBL" id="BIXZ01000001">
    <property type="protein sequence ID" value="GCF12970.1"/>
    <property type="molecule type" value="Genomic_DNA"/>
</dbReference>
<proteinExistence type="predicted"/>
<evidence type="ECO:0000313" key="3">
    <source>
        <dbReference type="Proteomes" id="UP000304382"/>
    </source>
</evidence>
<keyword evidence="3" id="KW-1185">Reference proteome</keyword>
<sequence length="133" mass="13870">MTLGLLIGAGGIVLEVATVTVPNALEIIGVSVAVVLSLWMALEGAMAQRHGLGTLDRGGPVQRTARYLLVAVTTLAGLVVTVRFLTLALPWAVETGNTPAQILGGLLAVALVATLYRTLTAVRDGYRHSGDRR</sequence>
<keyword evidence="1" id="KW-0812">Transmembrane</keyword>
<reference evidence="2 3" key="1">
    <citation type="submission" date="2019-02" db="EMBL/GenBank/DDBJ databases">
        <title>Haloarcula mannanilyticum sp. nov., a mannan degrading haloarchaeon isolated from commercial salt.</title>
        <authorList>
            <person name="Enomoto S."/>
            <person name="Shimane Y."/>
            <person name="Kamekura M."/>
            <person name="Ito T."/>
            <person name="Moriya O."/>
            <person name="Ihara K."/>
            <person name="Takahashi-Ando N."/>
            <person name="Fukushima Y."/>
            <person name="Yoshida Y."/>
            <person name="Usama R."/>
            <person name="Takai K."/>
            <person name="Minegishi H."/>
        </authorList>
    </citation>
    <scope>NUCLEOTIDE SEQUENCE [LARGE SCALE GENOMIC DNA]</scope>
    <source>
        <strain evidence="2 3">MD130-1</strain>
    </source>
</reference>
<organism evidence="2 3">
    <name type="scientific">Haloarcula mannanilytica</name>
    <dbReference type="NCBI Taxonomy" id="2509225"/>
    <lineage>
        <taxon>Archaea</taxon>
        <taxon>Methanobacteriati</taxon>
        <taxon>Methanobacteriota</taxon>
        <taxon>Stenosarchaea group</taxon>
        <taxon>Halobacteria</taxon>
        <taxon>Halobacteriales</taxon>
        <taxon>Haloarculaceae</taxon>
        <taxon>Haloarcula</taxon>
    </lineage>
</organism>
<feature type="transmembrane region" description="Helical" evidence="1">
    <location>
        <begin position="28"/>
        <end position="46"/>
    </location>
</feature>
<keyword evidence="1" id="KW-1133">Transmembrane helix</keyword>
<feature type="transmembrane region" description="Helical" evidence="1">
    <location>
        <begin position="67"/>
        <end position="93"/>
    </location>
</feature>
<dbReference type="RefSeq" id="WP_327410245.1">
    <property type="nucleotide sequence ID" value="NZ_BIXZ01000001.1"/>
</dbReference>
<name>A0A4C2EI58_9EURY</name>
<feature type="transmembrane region" description="Helical" evidence="1">
    <location>
        <begin position="99"/>
        <end position="119"/>
    </location>
</feature>
<comment type="caution">
    <text evidence="2">The sequence shown here is derived from an EMBL/GenBank/DDBJ whole genome shotgun (WGS) entry which is preliminary data.</text>
</comment>
<evidence type="ECO:0000256" key="1">
    <source>
        <dbReference type="SAM" id="Phobius"/>
    </source>
</evidence>
<evidence type="ECO:0000313" key="2">
    <source>
        <dbReference type="EMBL" id="GCF12970.1"/>
    </source>
</evidence>
<keyword evidence="1" id="KW-0472">Membrane</keyword>
<accession>A0A4C2EI58</accession>
<dbReference type="Proteomes" id="UP000304382">
    <property type="component" value="Unassembled WGS sequence"/>
</dbReference>
<dbReference type="AlphaFoldDB" id="A0A4C2EI58"/>